<evidence type="ECO:0000256" key="2">
    <source>
        <dbReference type="ARBA" id="ARBA00022448"/>
    </source>
</evidence>
<evidence type="ECO:0000256" key="4">
    <source>
        <dbReference type="SAM" id="SignalP"/>
    </source>
</evidence>
<sequence>MHHSKKLLGTASVLAAGGLLLSSCAGFGGGGGNSGEGEPQTLTFTTWASETEQAAFEQLIAQFEDENEGVTIDLNVVPYDQMFSNIDAQLASGDAPDIFRVDYGNLGVYSSQEQLLDITDYFTQEEADAFVPALWEAVSYDGAQYGVPHQTDVSALLLNTALLEAAGITDIPTTLEDAWTWDEFADVAEKLRASLPAEQYPFVYNWQLGGTPRWLSWLFEADGALLEEDGVTPAIDSAAGEKALDFTKSFFEKNWVPPTSSVKSSGYADSVFAEQTAAMAFVGSFLVPDMEYFNEFEWTATFMPVDERGATDLGGNALVATAGTDSPDLAAKFLKFMVQEDSMETFCAQTMELPTLLSLADKDIAYTTRPDLMPIFVQQATTIEPSDVKQLTSPYMAEIAVVLQDQLELAFVGGQSTADTLANISAGITEITQ</sequence>
<keyword evidence="3 4" id="KW-0732">Signal</keyword>
<protein>
    <submittedName>
        <fullName evidence="5">Sugar ABC transporter substrate-binding protein</fullName>
    </submittedName>
</protein>
<dbReference type="SUPFAM" id="SSF53850">
    <property type="entry name" value="Periplasmic binding protein-like II"/>
    <property type="match status" value="1"/>
</dbReference>
<dbReference type="EMBL" id="JAUQUB010000003">
    <property type="protein sequence ID" value="MDO7883030.1"/>
    <property type="molecule type" value="Genomic_DNA"/>
</dbReference>
<evidence type="ECO:0000313" key="6">
    <source>
        <dbReference type="Proteomes" id="UP001241072"/>
    </source>
</evidence>
<comment type="caution">
    <text evidence="5">The sequence shown here is derived from an EMBL/GenBank/DDBJ whole genome shotgun (WGS) entry which is preliminary data.</text>
</comment>
<evidence type="ECO:0000256" key="1">
    <source>
        <dbReference type="ARBA" id="ARBA00008520"/>
    </source>
</evidence>
<gene>
    <name evidence="5" type="ORF">Q5716_12400</name>
</gene>
<evidence type="ECO:0000256" key="3">
    <source>
        <dbReference type="ARBA" id="ARBA00022729"/>
    </source>
</evidence>
<dbReference type="PANTHER" id="PTHR30061:SF50">
    <property type="entry name" value="MALTOSE_MALTODEXTRIN-BINDING PERIPLASMIC PROTEIN"/>
    <property type="match status" value="1"/>
</dbReference>
<accession>A0ABT9BUE5</accession>
<keyword evidence="2" id="KW-0813">Transport</keyword>
<proteinExistence type="inferred from homology"/>
<keyword evidence="6" id="KW-1185">Reference proteome</keyword>
<dbReference type="Gene3D" id="3.40.190.10">
    <property type="entry name" value="Periplasmic binding protein-like II"/>
    <property type="match status" value="1"/>
</dbReference>
<dbReference type="Pfam" id="PF01547">
    <property type="entry name" value="SBP_bac_1"/>
    <property type="match status" value="1"/>
</dbReference>
<comment type="similarity">
    <text evidence="1">Belongs to the bacterial solute-binding protein 1 family.</text>
</comment>
<organism evidence="5 6">
    <name type="scientific">Antiquaquibacter soli</name>
    <dbReference type="NCBI Taxonomy" id="3064523"/>
    <lineage>
        <taxon>Bacteria</taxon>
        <taxon>Bacillati</taxon>
        <taxon>Actinomycetota</taxon>
        <taxon>Actinomycetes</taxon>
        <taxon>Micrococcales</taxon>
        <taxon>Microbacteriaceae</taxon>
        <taxon>Antiquaquibacter</taxon>
    </lineage>
</organism>
<dbReference type="InterPro" id="IPR006059">
    <property type="entry name" value="SBP"/>
</dbReference>
<name>A0ABT9BUE5_9MICO</name>
<reference evidence="5 6" key="1">
    <citation type="submission" date="2023-07" db="EMBL/GenBank/DDBJ databases">
        <title>Protaetiibacter sp. nov WY-16 isolated from soil.</title>
        <authorList>
            <person name="Liu B."/>
            <person name="Wan Y."/>
        </authorList>
    </citation>
    <scope>NUCLEOTIDE SEQUENCE [LARGE SCALE GENOMIC DNA]</scope>
    <source>
        <strain evidence="5 6">WY-16</strain>
    </source>
</reference>
<evidence type="ECO:0000313" key="5">
    <source>
        <dbReference type="EMBL" id="MDO7883030.1"/>
    </source>
</evidence>
<dbReference type="PROSITE" id="PS51257">
    <property type="entry name" value="PROKAR_LIPOPROTEIN"/>
    <property type="match status" value="1"/>
</dbReference>
<dbReference type="CDD" id="cd13585">
    <property type="entry name" value="PBP2_TMBP_like"/>
    <property type="match status" value="1"/>
</dbReference>
<feature type="chain" id="PRO_5046824016" evidence="4">
    <location>
        <begin position="26"/>
        <end position="433"/>
    </location>
</feature>
<dbReference type="RefSeq" id="WP_305003460.1">
    <property type="nucleotide sequence ID" value="NZ_JAUQUB010000003.1"/>
</dbReference>
<feature type="signal peptide" evidence="4">
    <location>
        <begin position="1"/>
        <end position="25"/>
    </location>
</feature>
<dbReference type="PANTHER" id="PTHR30061">
    <property type="entry name" value="MALTOSE-BINDING PERIPLASMIC PROTEIN"/>
    <property type="match status" value="1"/>
</dbReference>
<dbReference type="Proteomes" id="UP001241072">
    <property type="component" value="Unassembled WGS sequence"/>
</dbReference>